<proteinExistence type="predicted"/>
<feature type="domain" description="RmlD-like substrate binding" evidence="1">
    <location>
        <begin position="1"/>
        <end position="168"/>
    </location>
</feature>
<dbReference type="AlphaFoldDB" id="A0A382WMB1"/>
<sequence>PYTESDIPSPINLYGMQKDLVEKYIIENYDQYLIFRLSKIVAPYRHKNNLFTQWEELIHSDSDILTINKQILCPTSVIDVSRAVLESLYRNLHGIVHIGADPISRTRLAEKFVKHFPKYSGRVRQIEMEEFEFLDTRSTQIVLDSSRIRSELDISLLDSDRIIDQYLNTVSDTR</sequence>
<dbReference type="InterPro" id="IPR036291">
    <property type="entry name" value="NAD(P)-bd_dom_sf"/>
</dbReference>
<dbReference type="PANTHER" id="PTHR10491:SF4">
    <property type="entry name" value="METHIONINE ADENOSYLTRANSFERASE 2 SUBUNIT BETA"/>
    <property type="match status" value="1"/>
</dbReference>
<dbReference type="GO" id="GO:0008831">
    <property type="term" value="F:dTDP-4-dehydrorhamnose reductase activity"/>
    <property type="evidence" value="ECO:0007669"/>
    <property type="project" value="TreeGrafter"/>
</dbReference>
<gene>
    <name evidence="2" type="ORF">METZ01_LOCUS412112</name>
</gene>
<dbReference type="Gene3D" id="3.40.50.720">
    <property type="entry name" value="NAD(P)-binding Rossmann-like Domain"/>
    <property type="match status" value="1"/>
</dbReference>
<dbReference type="PANTHER" id="PTHR10491">
    <property type="entry name" value="DTDP-4-DEHYDRORHAMNOSE REDUCTASE"/>
    <property type="match status" value="1"/>
</dbReference>
<organism evidence="2">
    <name type="scientific">marine metagenome</name>
    <dbReference type="NCBI Taxonomy" id="408172"/>
    <lineage>
        <taxon>unclassified sequences</taxon>
        <taxon>metagenomes</taxon>
        <taxon>ecological metagenomes</taxon>
    </lineage>
</organism>
<dbReference type="InterPro" id="IPR029903">
    <property type="entry name" value="RmlD-like-bd"/>
</dbReference>
<dbReference type="InterPro" id="IPR005913">
    <property type="entry name" value="dTDP_dehydrorham_reduct"/>
</dbReference>
<dbReference type="SUPFAM" id="SSF51735">
    <property type="entry name" value="NAD(P)-binding Rossmann-fold domains"/>
    <property type="match status" value="1"/>
</dbReference>
<dbReference type="Gene3D" id="3.90.25.10">
    <property type="entry name" value="UDP-galactose 4-epimerase, domain 1"/>
    <property type="match status" value="1"/>
</dbReference>
<reference evidence="2" key="1">
    <citation type="submission" date="2018-05" db="EMBL/GenBank/DDBJ databases">
        <authorList>
            <person name="Lanie J.A."/>
            <person name="Ng W.-L."/>
            <person name="Kazmierczak K.M."/>
            <person name="Andrzejewski T.M."/>
            <person name="Davidsen T.M."/>
            <person name="Wayne K.J."/>
            <person name="Tettelin H."/>
            <person name="Glass J.I."/>
            <person name="Rusch D."/>
            <person name="Podicherti R."/>
            <person name="Tsui H.-C.T."/>
            <person name="Winkler M.E."/>
        </authorList>
    </citation>
    <scope>NUCLEOTIDE SEQUENCE</scope>
</reference>
<dbReference type="EMBL" id="UINC01160545">
    <property type="protein sequence ID" value="SVD59258.1"/>
    <property type="molecule type" value="Genomic_DNA"/>
</dbReference>
<feature type="non-terminal residue" evidence="2">
    <location>
        <position position="1"/>
    </location>
</feature>
<protein>
    <recommendedName>
        <fullName evidence="1">RmlD-like substrate binding domain-containing protein</fullName>
    </recommendedName>
</protein>
<evidence type="ECO:0000259" key="1">
    <source>
        <dbReference type="Pfam" id="PF04321"/>
    </source>
</evidence>
<dbReference type="GO" id="GO:0019305">
    <property type="term" value="P:dTDP-rhamnose biosynthetic process"/>
    <property type="evidence" value="ECO:0007669"/>
    <property type="project" value="TreeGrafter"/>
</dbReference>
<dbReference type="Pfam" id="PF04321">
    <property type="entry name" value="RmlD_sub_bind"/>
    <property type="match status" value="1"/>
</dbReference>
<accession>A0A382WMB1</accession>
<name>A0A382WMB1_9ZZZZ</name>
<dbReference type="GO" id="GO:0005829">
    <property type="term" value="C:cytosol"/>
    <property type="evidence" value="ECO:0007669"/>
    <property type="project" value="TreeGrafter"/>
</dbReference>
<evidence type="ECO:0000313" key="2">
    <source>
        <dbReference type="EMBL" id="SVD59258.1"/>
    </source>
</evidence>